<dbReference type="InterPro" id="IPR050641">
    <property type="entry name" value="RIFMO-like"/>
</dbReference>
<comment type="caution">
    <text evidence="5">The sequence shown here is derived from an EMBL/GenBank/DDBJ whole genome shotgun (WGS) entry which is preliminary data.</text>
</comment>
<proteinExistence type="predicted"/>
<organism evidence="5 6">
    <name type="scientific">Methylobacterium platani</name>
    <dbReference type="NCBI Taxonomy" id="427683"/>
    <lineage>
        <taxon>Bacteria</taxon>
        <taxon>Pseudomonadati</taxon>
        <taxon>Pseudomonadota</taxon>
        <taxon>Alphaproteobacteria</taxon>
        <taxon>Hyphomicrobiales</taxon>
        <taxon>Methylobacteriaceae</taxon>
        <taxon>Methylobacterium</taxon>
    </lineage>
</organism>
<dbReference type="EMBL" id="LWHQ01000049">
    <property type="protein sequence ID" value="OAS19629.1"/>
    <property type="molecule type" value="Genomic_DNA"/>
</dbReference>
<evidence type="ECO:0000313" key="6">
    <source>
        <dbReference type="Proteomes" id="UP000078316"/>
    </source>
</evidence>
<dbReference type="Pfam" id="PF21274">
    <property type="entry name" value="Rng_hyd_C"/>
    <property type="match status" value="1"/>
</dbReference>
<evidence type="ECO:0000256" key="1">
    <source>
        <dbReference type="ARBA" id="ARBA00001974"/>
    </source>
</evidence>
<dbReference type="Pfam" id="PF01494">
    <property type="entry name" value="FAD_binding_3"/>
    <property type="match status" value="1"/>
</dbReference>
<dbReference type="Gene3D" id="3.50.50.60">
    <property type="entry name" value="FAD/NAD(P)-binding domain"/>
    <property type="match status" value="1"/>
</dbReference>
<dbReference type="Gene3D" id="3.30.70.2450">
    <property type="match status" value="1"/>
</dbReference>
<evidence type="ECO:0000313" key="5">
    <source>
        <dbReference type="EMBL" id="OAS19629.1"/>
    </source>
</evidence>
<dbReference type="InterPro" id="IPR036188">
    <property type="entry name" value="FAD/NAD-bd_sf"/>
</dbReference>
<evidence type="ECO:0000256" key="2">
    <source>
        <dbReference type="ARBA" id="ARBA00022630"/>
    </source>
</evidence>
<dbReference type="PRINTS" id="PR00420">
    <property type="entry name" value="RNGMNOXGNASE"/>
</dbReference>
<dbReference type="SUPFAM" id="SSF51905">
    <property type="entry name" value="FAD/NAD(P)-binding domain"/>
    <property type="match status" value="1"/>
</dbReference>
<dbReference type="GO" id="GO:0071949">
    <property type="term" value="F:FAD binding"/>
    <property type="evidence" value="ECO:0007669"/>
    <property type="project" value="InterPro"/>
</dbReference>
<dbReference type="GO" id="GO:0016709">
    <property type="term" value="F:oxidoreductase activity, acting on paired donors, with incorporation or reduction of molecular oxygen, NAD(P)H as one donor, and incorporation of one atom of oxygen"/>
    <property type="evidence" value="ECO:0007669"/>
    <property type="project" value="UniProtKB-ARBA"/>
</dbReference>
<evidence type="ECO:0000259" key="4">
    <source>
        <dbReference type="Pfam" id="PF01494"/>
    </source>
</evidence>
<dbReference type="AlphaFoldDB" id="A0A179S200"/>
<dbReference type="PANTHER" id="PTHR43004">
    <property type="entry name" value="TRK SYSTEM POTASSIUM UPTAKE PROTEIN"/>
    <property type="match status" value="1"/>
</dbReference>
<dbReference type="PANTHER" id="PTHR43004:SF19">
    <property type="entry name" value="BINDING MONOOXYGENASE, PUTATIVE (JCVI)-RELATED"/>
    <property type="match status" value="1"/>
</dbReference>
<reference evidence="5 6" key="1">
    <citation type="submission" date="2016-04" db="EMBL/GenBank/DDBJ databases">
        <authorList>
            <person name="Evans L.H."/>
            <person name="Alamgir A."/>
            <person name="Owens N."/>
            <person name="Weber N.D."/>
            <person name="Virtaneva K."/>
            <person name="Barbian K."/>
            <person name="Babar A."/>
            <person name="Rosenke K."/>
        </authorList>
    </citation>
    <scope>NUCLEOTIDE SEQUENCE [LARGE SCALE GENOMIC DNA]</scope>
    <source>
        <strain evidence="5 6">PMB02</strain>
    </source>
</reference>
<dbReference type="STRING" id="427683.A5481_24375"/>
<dbReference type="Proteomes" id="UP000078316">
    <property type="component" value="Unassembled WGS sequence"/>
</dbReference>
<accession>A0A179S200</accession>
<dbReference type="InterPro" id="IPR002938">
    <property type="entry name" value="FAD-bd"/>
</dbReference>
<gene>
    <name evidence="5" type="ORF">A5481_24375</name>
</gene>
<feature type="domain" description="FAD-binding" evidence="4">
    <location>
        <begin position="7"/>
        <end position="346"/>
    </location>
</feature>
<name>A0A179S200_9HYPH</name>
<comment type="cofactor">
    <cofactor evidence="1">
        <name>FAD</name>
        <dbReference type="ChEBI" id="CHEBI:57692"/>
    </cofactor>
</comment>
<keyword evidence="3" id="KW-0274">FAD</keyword>
<dbReference type="OrthoDB" id="9791689at2"/>
<keyword evidence="5" id="KW-0503">Monooxygenase</keyword>
<evidence type="ECO:0000256" key="3">
    <source>
        <dbReference type="ARBA" id="ARBA00022827"/>
    </source>
</evidence>
<protein>
    <submittedName>
        <fullName evidence="5">Monooxygenase</fullName>
    </submittedName>
</protein>
<keyword evidence="2" id="KW-0285">Flavoprotein</keyword>
<sequence>MSSTVPQVLVVGAGPTGLVLALQLARRGVRVRIVDRAEGPGTASRAMVVQARTLEFYRQLGFAEAVVAEGVKIPAVRLREGGEEVARVAFGDLGAGESPYPFVLAYAQDDHERRLAAELEKAGVAVEWGTALAGLSQDGAGVRALLSRGGAEEACAASYLCGCDGAHSRVRESLGIGFPGGTYDQLFYVADTRIAGGLREDLSITLGAHGFGLMLPVRLSGMQRLIGLVPEALAGRSGLASEALTFEDLRPGVEALMGIRVEAVNWFSTYRVHHRVADAFRAGRCFLAGDAGHVHSPAGGQGMNTGIGDAVNLAWKLAEVVAGRAGPALLDTYEPERIAFARSLVATTDRAFRAVAGPGLGSQVLRTWLLPHLVPALWGIPAARRRLFDTVSQVRIAYHDSPLSGGRAGTVQGGDRLPYLAAAAPAGPDTFAPLADLRWQLHVHGAADPALAAEARRAGWPLHVFPWSEAAREAGFARDEAYLVRPDGYVALAGPGAGTLAAYRARWGLAAPARPAAGGREQR</sequence>
<dbReference type="Gene3D" id="3.40.30.120">
    <property type="match status" value="1"/>
</dbReference>
<keyword evidence="5" id="KW-0560">Oxidoreductase</keyword>